<evidence type="ECO:0000313" key="1">
    <source>
        <dbReference type="EMBL" id="JAH59906.1"/>
    </source>
</evidence>
<protein>
    <submittedName>
        <fullName evidence="1">Uncharacterized protein</fullName>
    </submittedName>
</protein>
<reference evidence="1" key="2">
    <citation type="journal article" date="2015" name="Fish Shellfish Immunol.">
        <title>Early steps in the European eel (Anguilla anguilla)-Vibrio vulnificus interaction in the gills: Role of the RtxA13 toxin.</title>
        <authorList>
            <person name="Callol A."/>
            <person name="Pajuelo D."/>
            <person name="Ebbesson L."/>
            <person name="Teles M."/>
            <person name="MacKenzie S."/>
            <person name="Amaro C."/>
        </authorList>
    </citation>
    <scope>NUCLEOTIDE SEQUENCE</scope>
</reference>
<accession>A0A0E9U277</accession>
<sequence length="24" mass="2783">MSMLTSSGSLQYSKMRKIIIPFTY</sequence>
<proteinExistence type="predicted"/>
<organism evidence="1">
    <name type="scientific">Anguilla anguilla</name>
    <name type="common">European freshwater eel</name>
    <name type="synonym">Muraena anguilla</name>
    <dbReference type="NCBI Taxonomy" id="7936"/>
    <lineage>
        <taxon>Eukaryota</taxon>
        <taxon>Metazoa</taxon>
        <taxon>Chordata</taxon>
        <taxon>Craniata</taxon>
        <taxon>Vertebrata</taxon>
        <taxon>Euteleostomi</taxon>
        <taxon>Actinopterygii</taxon>
        <taxon>Neopterygii</taxon>
        <taxon>Teleostei</taxon>
        <taxon>Anguilliformes</taxon>
        <taxon>Anguillidae</taxon>
        <taxon>Anguilla</taxon>
    </lineage>
</organism>
<dbReference type="AlphaFoldDB" id="A0A0E9U277"/>
<name>A0A0E9U277_ANGAN</name>
<reference evidence="1" key="1">
    <citation type="submission" date="2014-11" db="EMBL/GenBank/DDBJ databases">
        <authorList>
            <person name="Amaro Gonzalez C."/>
        </authorList>
    </citation>
    <scope>NUCLEOTIDE SEQUENCE</scope>
</reference>
<dbReference type="EMBL" id="GBXM01048671">
    <property type="protein sequence ID" value="JAH59906.1"/>
    <property type="molecule type" value="Transcribed_RNA"/>
</dbReference>